<dbReference type="PANTHER" id="PTHR40056:SF1">
    <property type="entry name" value="DUF1836 DOMAIN-CONTAINING PROTEIN"/>
    <property type="match status" value="1"/>
</dbReference>
<evidence type="ECO:0008006" key="3">
    <source>
        <dbReference type="Google" id="ProtNLM"/>
    </source>
</evidence>
<dbReference type="PATRIC" id="fig|1423755.3.peg.441"/>
<accession>A0A0R1WN74</accession>
<reference evidence="1 2" key="1">
    <citation type="journal article" date="2015" name="Genome Announc.">
        <title>Expanding the biotechnology potential of lactobacilli through comparative genomics of 213 strains and associated genera.</title>
        <authorList>
            <person name="Sun Z."/>
            <person name="Harris H.M."/>
            <person name="McCann A."/>
            <person name="Guo C."/>
            <person name="Argimon S."/>
            <person name="Zhang W."/>
            <person name="Yang X."/>
            <person name="Jeffery I.B."/>
            <person name="Cooney J.C."/>
            <person name="Kagawa T.F."/>
            <person name="Liu W."/>
            <person name="Song Y."/>
            <person name="Salvetti E."/>
            <person name="Wrobel A."/>
            <person name="Rasinkangas P."/>
            <person name="Parkhill J."/>
            <person name="Rea M.C."/>
            <person name="O'Sullivan O."/>
            <person name="Ritari J."/>
            <person name="Douillard F.P."/>
            <person name="Paul Ross R."/>
            <person name="Yang R."/>
            <person name="Briner A.E."/>
            <person name="Felis G.E."/>
            <person name="de Vos W.M."/>
            <person name="Barrangou R."/>
            <person name="Klaenhammer T.R."/>
            <person name="Caufield P.W."/>
            <person name="Cui Y."/>
            <person name="Zhang H."/>
            <person name="O'Toole P.W."/>
        </authorList>
    </citation>
    <scope>NUCLEOTIDE SEQUENCE [LARGE SCALE GENOMIC DNA]</scope>
    <source>
        <strain evidence="1 2">DSM 18933</strain>
    </source>
</reference>
<dbReference type="InterPro" id="IPR014975">
    <property type="entry name" value="DUF1836"/>
</dbReference>
<dbReference type="Proteomes" id="UP000051054">
    <property type="component" value="Unassembled WGS sequence"/>
</dbReference>
<comment type="caution">
    <text evidence="1">The sequence shown here is derived from an EMBL/GenBank/DDBJ whole genome shotgun (WGS) entry which is preliminary data.</text>
</comment>
<dbReference type="STRING" id="1423755.FC40_GL000398"/>
<gene>
    <name evidence="1" type="ORF">FC40_GL000398</name>
</gene>
<proteinExistence type="predicted"/>
<name>A0A0R1WN74_9LACO</name>
<dbReference type="RefSeq" id="WP_056938368.1">
    <property type="nucleotide sequence ID" value="NZ_AZGD01000081.1"/>
</dbReference>
<dbReference type="Pfam" id="PF08876">
    <property type="entry name" value="DUF1836"/>
    <property type="match status" value="1"/>
</dbReference>
<protein>
    <recommendedName>
        <fullName evidence="3">BS ykrK family protein</fullName>
    </recommendedName>
</protein>
<evidence type="ECO:0000313" key="2">
    <source>
        <dbReference type="Proteomes" id="UP000051054"/>
    </source>
</evidence>
<dbReference type="EMBL" id="AZGD01000081">
    <property type="protein sequence ID" value="KRM19234.1"/>
    <property type="molecule type" value="Genomic_DNA"/>
</dbReference>
<keyword evidence="2" id="KW-1185">Reference proteome</keyword>
<organism evidence="1 2">
    <name type="scientific">Ligilactobacillus hayakitensis DSM 18933 = JCM 14209</name>
    <dbReference type="NCBI Taxonomy" id="1423755"/>
    <lineage>
        <taxon>Bacteria</taxon>
        <taxon>Bacillati</taxon>
        <taxon>Bacillota</taxon>
        <taxon>Bacilli</taxon>
        <taxon>Lactobacillales</taxon>
        <taxon>Lactobacillaceae</taxon>
        <taxon>Ligilactobacillus</taxon>
    </lineage>
</organism>
<dbReference type="PANTHER" id="PTHR40056">
    <property type="entry name" value="HYPOTHETICAL CYTOSOLIC PROTEIN"/>
    <property type="match status" value="1"/>
</dbReference>
<sequence>MSDQVKQALAKYPEHPLPYWEEFPNFEVYMDQLVGIGNRYLQNFTDTELTRSMINSYVKKNIMEKPHKKKYNASHIAEILVISLLKSIYPLEVIKIGINEAIKTSSIEDAYNEFAELFNHTFSNVKNGQDEFKLNHDDSLVKSTELFAIHAVIYRLISQKLIIIHRENNKES</sequence>
<evidence type="ECO:0000313" key="1">
    <source>
        <dbReference type="EMBL" id="KRM19234.1"/>
    </source>
</evidence>
<dbReference type="AlphaFoldDB" id="A0A0R1WN74"/>